<dbReference type="AlphaFoldDB" id="B0VGU1"/>
<dbReference type="eggNOG" id="COG0438">
    <property type="taxonomic scope" value="Bacteria"/>
</dbReference>
<dbReference type="CAZy" id="GT4">
    <property type="family name" value="Glycosyltransferase Family 4"/>
</dbReference>
<keyword evidence="1" id="KW-1133">Transmembrane helix</keyword>
<dbReference type="SUPFAM" id="SSF53756">
    <property type="entry name" value="UDP-Glycosyltransferase/glycogen phosphorylase"/>
    <property type="match status" value="1"/>
</dbReference>
<dbReference type="PANTHER" id="PTHR12526:SF630">
    <property type="entry name" value="GLYCOSYLTRANSFERASE"/>
    <property type="match status" value="1"/>
</dbReference>
<dbReference type="KEGG" id="caci:CLOAM0666"/>
<reference evidence="3 4" key="1">
    <citation type="journal article" date="2008" name="J. Bacteriol.">
        <title>'Candidatus Cloacamonas acidaminovorans': genome sequence reconstruction provides a first glimpse of a new bacterial division.</title>
        <authorList>
            <person name="Pelletier E."/>
            <person name="Kreimeyer A."/>
            <person name="Bocs S."/>
            <person name="Rouy Z."/>
            <person name="Gyapay G."/>
            <person name="Chouari R."/>
            <person name="Riviere D."/>
            <person name="Ganesan A."/>
            <person name="Daegelen P."/>
            <person name="Sghir A."/>
            <person name="Cohen G.N."/>
            <person name="Medigue C."/>
            <person name="Weissenbach J."/>
            <person name="Le Paslier D."/>
        </authorList>
    </citation>
    <scope>NUCLEOTIDE SEQUENCE [LARGE SCALE GENOMIC DNA]</scope>
    <source>
        <strain evidence="4">Evry</strain>
    </source>
</reference>
<keyword evidence="1" id="KW-0472">Membrane</keyword>
<dbReference type="PANTHER" id="PTHR12526">
    <property type="entry name" value="GLYCOSYLTRANSFERASE"/>
    <property type="match status" value="1"/>
</dbReference>
<dbReference type="Proteomes" id="UP000002019">
    <property type="component" value="Chromosome"/>
</dbReference>
<keyword evidence="1" id="KW-0812">Transmembrane</keyword>
<feature type="transmembrane region" description="Helical" evidence="1">
    <location>
        <begin position="84"/>
        <end position="102"/>
    </location>
</feature>
<gene>
    <name evidence="3" type="ordered locus">CLOAM0666</name>
</gene>
<dbReference type="STRING" id="459349.CLOAM0666"/>
<dbReference type="GO" id="GO:0016757">
    <property type="term" value="F:glycosyltransferase activity"/>
    <property type="evidence" value="ECO:0007669"/>
    <property type="project" value="InterPro"/>
</dbReference>
<dbReference type="InterPro" id="IPR001296">
    <property type="entry name" value="Glyco_trans_1"/>
</dbReference>
<dbReference type="Pfam" id="PF00534">
    <property type="entry name" value="Glycos_transf_1"/>
    <property type="match status" value="1"/>
</dbReference>
<evidence type="ECO:0000313" key="4">
    <source>
        <dbReference type="Proteomes" id="UP000002019"/>
    </source>
</evidence>
<dbReference type="HOGENOM" id="CLU_009583_0_1_0"/>
<evidence type="ECO:0000256" key="1">
    <source>
        <dbReference type="SAM" id="Phobius"/>
    </source>
</evidence>
<proteinExistence type="predicted"/>
<dbReference type="CDD" id="cd03801">
    <property type="entry name" value="GT4_PimA-like"/>
    <property type="match status" value="1"/>
</dbReference>
<evidence type="ECO:0000259" key="2">
    <source>
        <dbReference type="Pfam" id="PF00534"/>
    </source>
</evidence>
<feature type="domain" description="Glycosyl transferase family 1" evidence="2">
    <location>
        <begin position="167"/>
        <end position="330"/>
    </location>
</feature>
<keyword evidence="4" id="KW-1185">Reference proteome</keyword>
<evidence type="ECO:0000313" key="3">
    <source>
        <dbReference type="EMBL" id="CAO80550.1"/>
    </source>
</evidence>
<dbReference type="EMBL" id="CU466930">
    <property type="protein sequence ID" value="CAO80550.1"/>
    <property type="molecule type" value="Genomic_DNA"/>
</dbReference>
<protein>
    <recommendedName>
        <fullName evidence="2">Glycosyl transferase family 1 domain-containing protein</fullName>
    </recommendedName>
</protein>
<accession>B0VGU1</accession>
<organism evidence="3 4">
    <name type="scientific">Cloacimonas acidaminovorans (strain Evry)</name>
    <dbReference type="NCBI Taxonomy" id="459349"/>
    <lineage>
        <taxon>Bacteria</taxon>
        <taxon>Pseudomonadati</taxon>
        <taxon>Candidatus Cloacimonadota</taxon>
        <taxon>Candidatus Cloacimonadia</taxon>
        <taxon>Candidatus Cloacimonadales</taxon>
        <taxon>Candidatus Cloacimonadaceae</taxon>
        <taxon>Candidatus Cloacimonas</taxon>
    </lineage>
</organism>
<dbReference type="Gene3D" id="3.40.50.2000">
    <property type="entry name" value="Glycogen Phosphorylase B"/>
    <property type="match status" value="2"/>
</dbReference>
<name>B0VGU1_CLOAI</name>
<sequence length="356" mass="40787">MDYFIDMHKVIHFVSSLKQGGAERQVATIINYSKGINNNLCTIHELESNYLVDTNNKVIKLKSKYNLARIIELHKIIKSEKPNFIYAWGVLPFIISSFSIIGTSTKVINGSIRHGIFKKTFSGYLRMSLLHISKYIIANSYAGLKANRLHRGYVLYNGVDPKFDRSRWKNRNQANNFTAEIILISIANLVPYKDYLTVFKVLKLLKEEGYKFKYQIIGDGPLRSKFDLAVNDMELKENIEFLGKVDDPEKYLFQADIFIHSSKGEGCSNAILEAMYMGLPIIASNTGGTSEIVKNNAILFEYKDINSLYCGLKKLIQNPELRFLMGNQSYNIIQQRFTTEVMVANYENIIRNIVIK</sequence>